<dbReference type="InterPro" id="IPR036388">
    <property type="entry name" value="WH-like_DNA-bd_sf"/>
</dbReference>
<dbReference type="GO" id="GO:0003700">
    <property type="term" value="F:DNA-binding transcription factor activity"/>
    <property type="evidence" value="ECO:0007669"/>
    <property type="project" value="InterPro"/>
</dbReference>
<dbReference type="InterPro" id="IPR000524">
    <property type="entry name" value="Tscrpt_reg_HTH_GntR"/>
</dbReference>
<evidence type="ECO:0000256" key="1">
    <source>
        <dbReference type="ARBA" id="ARBA00005384"/>
    </source>
</evidence>
<comment type="caution">
    <text evidence="8">The sequence shown here is derived from an EMBL/GenBank/DDBJ whole genome shotgun (WGS) entry which is preliminary data.</text>
</comment>
<dbReference type="InterPro" id="IPR004839">
    <property type="entry name" value="Aminotransferase_I/II_large"/>
</dbReference>
<dbReference type="Pfam" id="PF00155">
    <property type="entry name" value="Aminotran_1_2"/>
    <property type="match status" value="1"/>
</dbReference>
<reference evidence="8" key="1">
    <citation type="submission" date="2021-02" db="EMBL/GenBank/DDBJ databases">
        <title>Genome sequence of Rhodospirillales sp. strain TMPK1 isolated from soil.</title>
        <authorList>
            <person name="Nakai R."/>
            <person name="Kusada H."/>
            <person name="Tamaki H."/>
        </authorList>
    </citation>
    <scope>NUCLEOTIDE SEQUENCE</scope>
    <source>
        <strain evidence="8">TMPK1</strain>
    </source>
</reference>
<keyword evidence="5" id="KW-0804">Transcription</keyword>
<dbReference type="Gene3D" id="1.10.10.10">
    <property type="entry name" value="Winged helix-like DNA-binding domain superfamily/Winged helix DNA-binding domain"/>
    <property type="match status" value="1"/>
</dbReference>
<dbReference type="PANTHER" id="PTHR46577:SF1">
    <property type="entry name" value="HTH-TYPE TRANSCRIPTIONAL REGULATORY PROTEIN GABR"/>
    <property type="match status" value="1"/>
</dbReference>
<feature type="domain" description="HTH gntR-type" evidence="7">
    <location>
        <begin position="21"/>
        <end position="89"/>
    </location>
</feature>
<dbReference type="InterPro" id="IPR015424">
    <property type="entry name" value="PyrdxlP-dep_Trfase"/>
</dbReference>
<dbReference type="SUPFAM" id="SSF46785">
    <property type="entry name" value="Winged helix' DNA-binding domain"/>
    <property type="match status" value="1"/>
</dbReference>
<dbReference type="GO" id="GO:0003677">
    <property type="term" value="F:DNA binding"/>
    <property type="evidence" value="ECO:0007669"/>
    <property type="project" value="UniProtKB-KW"/>
</dbReference>
<dbReference type="EMBL" id="BOPV01000001">
    <property type="protein sequence ID" value="GIL41636.1"/>
    <property type="molecule type" value="Genomic_DNA"/>
</dbReference>
<dbReference type="Pfam" id="PF00392">
    <property type="entry name" value="GntR"/>
    <property type="match status" value="1"/>
</dbReference>
<evidence type="ECO:0000313" key="8">
    <source>
        <dbReference type="EMBL" id="GIL41636.1"/>
    </source>
</evidence>
<evidence type="ECO:0000313" key="9">
    <source>
        <dbReference type="Proteomes" id="UP000681075"/>
    </source>
</evidence>
<keyword evidence="3" id="KW-0805">Transcription regulation</keyword>
<accession>A0A8S8XKH8</accession>
<evidence type="ECO:0000256" key="6">
    <source>
        <dbReference type="SAM" id="MobiDB-lite"/>
    </source>
</evidence>
<evidence type="ECO:0000256" key="4">
    <source>
        <dbReference type="ARBA" id="ARBA00023125"/>
    </source>
</evidence>
<dbReference type="PROSITE" id="PS50949">
    <property type="entry name" value="HTH_GNTR"/>
    <property type="match status" value="1"/>
</dbReference>
<feature type="region of interest" description="Disordered" evidence="6">
    <location>
        <begin position="1"/>
        <end position="22"/>
    </location>
</feature>
<protein>
    <submittedName>
        <fullName evidence="8">GntR family transcriptional regulator</fullName>
    </submittedName>
</protein>
<keyword evidence="9" id="KW-1185">Reference proteome</keyword>
<organism evidence="8 9">
    <name type="scientific">Roseiterribacter gracilis</name>
    <dbReference type="NCBI Taxonomy" id="2812848"/>
    <lineage>
        <taxon>Bacteria</taxon>
        <taxon>Pseudomonadati</taxon>
        <taxon>Pseudomonadota</taxon>
        <taxon>Alphaproteobacteria</taxon>
        <taxon>Rhodospirillales</taxon>
        <taxon>Roseiterribacteraceae</taxon>
        <taxon>Roseiterribacter</taxon>
    </lineage>
</organism>
<dbReference type="PANTHER" id="PTHR46577">
    <property type="entry name" value="HTH-TYPE TRANSCRIPTIONAL REGULATORY PROTEIN GABR"/>
    <property type="match status" value="1"/>
</dbReference>
<dbReference type="CDD" id="cd07377">
    <property type="entry name" value="WHTH_GntR"/>
    <property type="match status" value="1"/>
</dbReference>
<dbReference type="RefSeq" id="WP_420245205.1">
    <property type="nucleotide sequence ID" value="NZ_BOPV01000001.1"/>
</dbReference>
<evidence type="ECO:0000256" key="2">
    <source>
        <dbReference type="ARBA" id="ARBA00022898"/>
    </source>
</evidence>
<evidence type="ECO:0000256" key="5">
    <source>
        <dbReference type="ARBA" id="ARBA00023163"/>
    </source>
</evidence>
<proteinExistence type="inferred from homology"/>
<evidence type="ECO:0000256" key="3">
    <source>
        <dbReference type="ARBA" id="ARBA00023015"/>
    </source>
</evidence>
<dbReference type="Gene3D" id="3.40.640.10">
    <property type="entry name" value="Type I PLP-dependent aspartate aminotransferase-like (Major domain)"/>
    <property type="match status" value="1"/>
</dbReference>
<dbReference type="Proteomes" id="UP000681075">
    <property type="component" value="Unassembled WGS sequence"/>
</dbReference>
<dbReference type="SMART" id="SM00345">
    <property type="entry name" value="HTH_GNTR"/>
    <property type="match status" value="1"/>
</dbReference>
<keyword evidence="2" id="KW-0663">Pyridoxal phosphate</keyword>
<name>A0A8S8XKH8_9PROT</name>
<gene>
    <name evidence="8" type="ORF">TMPK1_38730</name>
</gene>
<sequence length="475" mass="50414">MARRRISLPLRQLSDPEADGPPRYERLADELRRLILCGSIGPARQIPSERELAREFAVSRNTVAAAIGLLVQEGLLQRRASSGTYVADPIPSHLLPADMPVARVVQSQSRTAPGGSAATRVLTPCVASTESFPRPRWSRLLGQAASGPFGLMTPPVGGLDATRAAIAAYVSQTRGARCAPEQVVLLSSLRAGFELAARLLLNPGDVAMVEDPCDPALLPPLRAVGARVASIPFERSGIDTSQIAGVRLLVVEPTHQMPTGFSADLHNRVAMLAWAASNNGWIVELDRGSELRHDGRAQASLQALDQSGRVLQLGSFDQTFFGGIGIAYAILPRALAVRFADAACAAGVEPPSLLQAAFASFIDRGHATAHLLRLAPLYRERRAALLEGLRPIEHMFEVGPSDAGLHVTLFARRPIDDFALAAQAARRGLGIAPLSIHCQERPASGLVLGYVGASTIGVHNAVRSLAELLPQAVAA</sequence>
<dbReference type="InterPro" id="IPR051446">
    <property type="entry name" value="HTH_trans_reg/aminotransferase"/>
</dbReference>
<dbReference type="InterPro" id="IPR015421">
    <property type="entry name" value="PyrdxlP-dep_Trfase_major"/>
</dbReference>
<comment type="similarity">
    <text evidence="1">In the C-terminal section; belongs to the class-I pyridoxal-phosphate-dependent aminotransferase family.</text>
</comment>
<dbReference type="AlphaFoldDB" id="A0A8S8XKH8"/>
<dbReference type="CDD" id="cd00609">
    <property type="entry name" value="AAT_like"/>
    <property type="match status" value="1"/>
</dbReference>
<dbReference type="InterPro" id="IPR036390">
    <property type="entry name" value="WH_DNA-bd_sf"/>
</dbReference>
<dbReference type="GO" id="GO:0030170">
    <property type="term" value="F:pyridoxal phosphate binding"/>
    <property type="evidence" value="ECO:0007669"/>
    <property type="project" value="InterPro"/>
</dbReference>
<dbReference type="SUPFAM" id="SSF53383">
    <property type="entry name" value="PLP-dependent transferases"/>
    <property type="match status" value="1"/>
</dbReference>
<evidence type="ECO:0000259" key="7">
    <source>
        <dbReference type="PROSITE" id="PS50949"/>
    </source>
</evidence>
<dbReference type="PRINTS" id="PR00035">
    <property type="entry name" value="HTHGNTR"/>
</dbReference>
<keyword evidence="4" id="KW-0238">DNA-binding</keyword>